<evidence type="ECO:0000256" key="2">
    <source>
        <dbReference type="ARBA" id="ARBA00022692"/>
    </source>
</evidence>
<reference evidence="11" key="1">
    <citation type="submission" date="2023-10" db="EMBL/GenBank/DDBJ databases">
        <title>Whole Genome based description of the genera Actinobaculum and Actinotignum reveals a complex phylogenetic relationship within the species included in the genus Actinotignum.</title>
        <authorList>
            <person name="Jensen C.S."/>
            <person name="Dargis R."/>
            <person name="Kemp M."/>
            <person name="Christensen J.J."/>
        </authorList>
    </citation>
    <scope>NUCLEOTIDE SEQUENCE</scope>
    <source>
        <strain evidence="11">SLA_B511</strain>
    </source>
</reference>
<dbReference type="InterPro" id="IPR036640">
    <property type="entry name" value="ABC1_TM_sf"/>
</dbReference>
<dbReference type="GO" id="GO:0005524">
    <property type="term" value="F:ATP binding"/>
    <property type="evidence" value="ECO:0007669"/>
    <property type="project" value="UniProtKB-KW"/>
</dbReference>
<dbReference type="PROSITE" id="PS50893">
    <property type="entry name" value="ABC_TRANSPORTER_2"/>
    <property type="match status" value="1"/>
</dbReference>
<dbReference type="InterPro" id="IPR003439">
    <property type="entry name" value="ABC_transporter-like_ATP-bd"/>
</dbReference>
<sequence length="638" mass="69531">MESNEKISIIRSAGWRISYLCFMATTFSMLSLLFGVGTNQRMTVILTALMCIALAVIIAFVETVMNENGARGEERALRHELLARTYALNLHGSTQSQTPARLLPLLTDSAERVTTYRQAYLGTAIGSVIFPILLTLGIATSIDSVIGLGALIGYLLIPACLYIFMKFVRKSSGESRKRRAQLSESYIDALRNMSIIRLSGAGPRVEKELARRGENNRTAIMKLLAANQVVIIVIEGVFGLLLLALTTALTILRIDYLNVAQVVAIALLVVLLLEPLTQVSGFFYIGMGGRAAQKAINRYMNTEKTPSHPKGNHSGVRDSGVRESAVEAVAVESAGVEEVGVAESASEEFVSGEGELEEVGVAGSADAVEKMHDDEQASHPQDSGSSGESDLREPEEDKFHDEENEGQEQADSKARETLYKLNDISIDYGRGNALTNINLTINAGENVIITGASGAGKTTLLGILSGRLAPRAGTLVFEGNRNEKTPENIRKRVAVVEQKTWMFTGTIADNLRIAAPRATEEEMWQALKKARIDTDIKQMQCGLDTYIGENSGLISGGQAQRISIARAILSKRNILICDEPTSQVDSESQEAIIESLKELSATHTLIIVTHRPSLAHLGQHFYYMDRGYIKEVKTDDNK</sequence>
<comment type="subcellular location">
    <subcellularLocation>
        <location evidence="1">Cell membrane</location>
        <topology evidence="1">Multi-pass membrane protein</topology>
    </subcellularLocation>
</comment>
<dbReference type="Gene3D" id="1.20.1560.10">
    <property type="entry name" value="ABC transporter type 1, transmembrane domain"/>
    <property type="match status" value="1"/>
</dbReference>
<evidence type="ECO:0000313" key="12">
    <source>
        <dbReference type="Proteomes" id="UP001281731"/>
    </source>
</evidence>
<dbReference type="AlphaFoldDB" id="A0AAW9HV60"/>
<feature type="domain" description="ABC transmembrane type-1" evidence="10">
    <location>
        <begin position="29"/>
        <end position="288"/>
    </location>
</feature>
<keyword evidence="6 8" id="KW-0472">Membrane</keyword>
<dbReference type="GO" id="GO:0005886">
    <property type="term" value="C:plasma membrane"/>
    <property type="evidence" value="ECO:0007669"/>
    <property type="project" value="UniProtKB-SubCell"/>
</dbReference>
<dbReference type="PANTHER" id="PTHR24221">
    <property type="entry name" value="ATP-BINDING CASSETTE SUB-FAMILY B"/>
    <property type="match status" value="1"/>
</dbReference>
<evidence type="ECO:0000313" key="11">
    <source>
        <dbReference type="EMBL" id="MDY5155544.1"/>
    </source>
</evidence>
<dbReference type="InterPro" id="IPR039421">
    <property type="entry name" value="Type_1_exporter"/>
</dbReference>
<accession>A0AAW9HV60</accession>
<feature type="transmembrane region" description="Helical" evidence="8">
    <location>
        <begin position="260"/>
        <end position="285"/>
    </location>
</feature>
<keyword evidence="4 11" id="KW-0067">ATP-binding</keyword>
<evidence type="ECO:0000256" key="8">
    <source>
        <dbReference type="SAM" id="Phobius"/>
    </source>
</evidence>
<evidence type="ECO:0000259" key="10">
    <source>
        <dbReference type="PROSITE" id="PS50929"/>
    </source>
</evidence>
<dbReference type="RefSeq" id="WP_320756708.1">
    <property type="nucleotide sequence ID" value="NZ_JAWNGC010000011.1"/>
</dbReference>
<dbReference type="GO" id="GO:0034040">
    <property type="term" value="F:ATPase-coupled lipid transmembrane transporter activity"/>
    <property type="evidence" value="ECO:0007669"/>
    <property type="project" value="TreeGrafter"/>
</dbReference>
<evidence type="ECO:0000256" key="4">
    <source>
        <dbReference type="ARBA" id="ARBA00022840"/>
    </source>
</evidence>
<dbReference type="InterPro" id="IPR003593">
    <property type="entry name" value="AAA+_ATPase"/>
</dbReference>
<dbReference type="InterPro" id="IPR027417">
    <property type="entry name" value="P-loop_NTPase"/>
</dbReference>
<dbReference type="SMART" id="SM00382">
    <property type="entry name" value="AAA"/>
    <property type="match status" value="1"/>
</dbReference>
<dbReference type="PANTHER" id="PTHR24221:SF654">
    <property type="entry name" value="ATP-BINDING CASSETTE SUB-FAMILY B MEMBER 6"/>
    <property type="match status" value="1"/>
</dbReference>
<comment type="caution">
    <text evidence="11">The sequence shown here is derived from an EMBL/GenBank/DDBJ whole genome shotgun (WGS) entry which is preliminary data.</text>
</comment>
<evidence type="ECO:0000256" key="3">
    <source>
        <dbReference type="ARBA" id="ARBA00022741"/>
    </source>
</evidence>
<keyword evidence="3" id="KW-0547">Nucleotide-binding</keyword>
<dbReference type="InterPro" id="IPR011527">
    <property type="entry name" value="ABC1_TM_dom"/>
</dbReference>
<keyword evidence="2 8" id="KW-0812">Transmembrane</keyword>
<feature type="transmembrane region" description="Helical" evidence="8">
    <location>
        <begin position="229"/>
        <end position="254"/>
    </location>
</feature>
<dbReference type="CDD" id="cd03228">
    <property type="entry name" value="ABCC_MRP_Like"/>
    <property type="match status" value="1"/>
</dbReference>
<feature type="domain" description="ABC transporter" evidence="9">
    <location>
        <begin position="419"/>
        <end position="638"/>
    </location>
</feature>
<dbReference type="Pfam" id="PF00664">
    <property type="entry name" value="ABC_membrane"/>
    <property type="match status" value="1"/>
</dbReference>
<dbReference type="EMBL" id="JAWNGC010000011">
    <property type="protein sequence ID" value="MDY5155544.1"/>
    <property type="molecule type" value="Genomic_DNA"/>
</dbReference>
<feature type="transmembrane region" description="Helical" evidence="8">
    <location>
        <begin position="17"/>
        <end position="36"/>
    </location>
</feature>
<feature type="transmembrane region" description="Helical" evidence="8">
    <location>
        <begin position="42"/>
        <end position="61"/>
    </location>
</feature>
<feature type="region of interest" description="Disordered" evidence="7">
    <location>
        <begin position="370"/>
        <end position="415"/>
    </location>
</feature>
<dbReference type="Gene3D" id="3.40.50.300">
    <property type="entry name" value="P-loop containing nucleotide triphosphate hydrolases"/>
    <property type="match status" value="1"/>
</dbReference>
<gene>
    <name evidence="11" type="ORF">R6G80_07410</name>
</gene>
<dbReference type="GO" id="GO:0140359">
    <property type="term" value="F:ABC-type transporter activity"/>
    <property type="evidence" value="ECO:0007669"/>
    <property type="project" value="InterPro"/>
</dbReference>
<feature type="transmembrane region" description="Helical" evidence="8">
    <location>
        <begin position="145"/>
        <end position="168"/>
    </location>
</feature>
<dbReference type="InterPro" id="IPR017871">
    <property type="entry name" value="ABC_transporter-like_CS"/>
</dbReference>
<dbReference type="Proteomes" id="UP001281731">
    <property type="component" value="Unassembled WGS sequence"/>
</dbReference>
<evidence type="ECO:0000256" key="1">
    <source>
        <dbReference type="ARBA" id="ARBA00004651"/>
    </source>
</evidence>
<feature type="transmembrane region" description="Helical" evidence="8">
    <location>
        <begin position="119"/>
        <end position="139"/>
    </location>
</feature>
<organism evidence="11 12">
    <name type="scientific">Actinotignum urinale</name>
    <dbReference type="NCBI Taxonomy" id="190146"/>
    <lineage>
        <taxon>Bacteria</taxon>
        <taxon>Bacillati</taxon>
        <taxon>Actinomycetota</taxon>
        <taxon>Actinomycetes</taxon>
        <taxon>Actinomycetales</taxon>
        <taxon>Actinomycetaceae</taxon>
        <taxon>Actinotignum</taxon>
    </lineage>
</organism>
<protein>
    <submittedName>
        <fullName evidence="11">ATP-binding cassette domain-containing protein</fullName>
    </submittedName>
</protein>
<dbReference type="SUPFAM" id="SSF52540">
    <property type="entry name" value="P-loop containing nucleoside triphosphate hydrolases"/>
    <property type="match status" value="1"/>
</dbReference>
<evidence type="ECO:0000256" key="5">
    <source>
        <dbReference type="ARBA" id="ARBA00022989"/>
    </source>
</evidence>
<proteinExistence type="predicted"/>
<evidence type="ECO:0000259" key="9">
    <source>
        <dbReference type="PROSITE" id="PS50893"/>
    </source>
</evidence>
<dbReference type="PROSITE" id="PS00211">
    <property type="entry name" value="ABC_TRANSPORTER_1"/>
    <property type="match status" value="1"/>
</dbReference>
<feature type="compositionally biased region" description="Basic and acidic residues" evidence="7">
    <location>
        <begin position="389"/>
        <end position="401"/>
    </location>
</feature>
<keyword evidence="5 8" id="KW-1133">Transmembrane helix</keyword>
<evidence type="ECO:0000256" key="7">
    <source>
        <dbReference type="SAM" id="MobiDB-lite"/>
    </source>
</evidence>
<dbReference type="SUPFAM" id="SSF90123">
    <property type="entry name" value="ABC transporter transmembrane region"/>
    <property type="match status" value="1"/>
</dbReference>
<dbReference type="Pfam" id="PF00005">
    <property type="entry name" value="ABC_tran"/>
    <property type="match status" value="1"/>
</dbReference>
<feature type="compositionally biased region" description="Polar residues" evidence="7">
    <location>
        <begin position="378"/>
        <end position="388"/>
    </location>
</feature>
<evidence type="ECO:0000256" key="6">
    <source>
        <dbReference type="ARBA" id="ARBA00023136"/>
    </source>
</evidence>
<dbReference type="GO" id="GO:0016887">
    <property type="term" value="F:ATP hydrolysis activity"/>
    <property type="evidence" value="ECO:0007669"/>
    <property type="project" value="InterPro"/>
</dbReference>
<name>A0AAW9HV60_9ACTO</name>
<dbReference type="PROSITE" id="PS50929">
    <property type="entry name" value="ABC_TM1F"/>
    <property type="match status" value="1"/>
</dbReference>